<dbReference type="GO" id="GO:0006508">
    <property type="term" value="P:proteolysis"/>
    <property type="evidence" value="ECO:0007669"/>
    <property type="project" value="InterPro"/>
</dbReference>
<dbReference type="Gene3D" id="2.140.10.30">
    <property type="entry name" value="Dipeptidylpeptidase IV, N-terminal domain"/>
    <property type="match status" value="1"/>
</dbReference>
<reference evidence="3 4" key="1">
    <citation type="submission" date="2019-05" db="EMBL/GenBank/DDBJ databases">
        <authorList>
            <person name="Pankratov T."/>
            <person name="Grouzdev D."/>
        </authorList>
    </citation>
    <scope>NUCLEOTIDE SEQUENCE [LARGE SCALE GENOMIC DNA]</scope>
    <source>
        <strain evidence="3 4">KEBCLARHB70R</strain>
    </source>
</reference>
<name>A0A5R9J5G8_9PROT</name>
<accession>A0A5R9J5G8</accession>
<feature type="domain" description="Peptidase S9 prolyl oligopeptidase catalytic" evidence="1">
    <location>
        <begin position="506"/>
        <end position="704"/>
    </location>
</feature>
<dbReference type="SUPFAM" id="SSF53474">
    <property type="entry name" value="alpha/beta-Hydrolases"/>
    <property type="match status" value="1"/>
</dbReference>
<evidence type="ECO:0000313" key="3">
    <source>
        <dbReference type="EMBL" id="TLU72870.1"/>
    </source>
</evidence>
<evidence type="ECO:0000259" key="1">
    <source>
        <dbReference type="Pfam" id="PF00326"/>
    </source>
</evidence>
<dbReference type="InterPro" id="IPR002469">
    <property type="entry name" value="Peptidase_S9B_N"/>
</dbReference>
<proteinExistence type="predicted"/>
<dbReference type="GO" id="GO:0008239">
    <property type="term" value="F:dipeptidyl-peptidase activity"/>
    <property type="evidence" value="ECO:0007669"/>
    <property type="project" value="TreeGrafter"/>
</dbReference>
<dbReference type="OrthoDB" id="1094230at2"/>
<dbReference type="Proteomes" id="UP000305654">
    <property type="component" value="Unassembled WGS sequence"/>
</dbReference>
<comment type="caution">
    <text evidence="3">The sequence shown here is derived from an EMBL/GenBank/DDBJ whole genome shotgun (WGS) entry which is preliminary data.</text>
</comment>
<evidence type="ECO:0000259" key="2">
    <source>
        <dbReference type="Pfam" id="PF00930"/>
    </source>
</evidence>
<dbReference type="Pfam" id="PF00326">
    <property type="entry name" value="Peptidase_S9"/>
    <property type="match status" value="1"/>
</dbReference>
<dbReference type="AlphaFoldDB" id="A0A5R9J5G8"/>
<dbReference type="PANTHER" id="PTHR11731:SF193">
    <property type="entry name" value="DIPEPTIDYL PEPTIDASE 9"/>
    <property type="match status" value="1"/>
</dbReference>
<dbReference type="SUPFAM" id="SSF82171">
    <property type="entry name" value="DPP6 N-terminal domain-like"/>
    <property type="match status" value="1"/>
</dbReference>
<gene>
    <name evidence="3" type="ORF">FE263_11455</name>
</gene>
<organism evidence="3 4">
    <name type="scientific">Lichenicoccus roseus</name>
    <dbReference type="NCBI Taxonomy" id="2683649"/>
    <lineage>
        <taxon>Bacteria</taxon>
        <taxon>Pseudomonadati</taxon>
        <taxon>Pseudomonadota</taxon>
        <taxon>Alphaproteobacteria</taxon>
        <taxon>Acetobacterales</taxon>
        <taxon>Acetobacteraceae</taxon>
        <taxon>Lichenicoccus</taxon>
    </lineage>
</organism>
<dbReference type="Pfam" id="PF00930">
    <property type="entry name" value="DPPIV_N"/>
    <property type="match status" value="1"/>
</dbReference>
<dbReference type="EMBL" id="VCDI01000003">
    <property type="protein sequence ID" value="TLU72870.1"/>
    <property type="molecule type" value="Genomic_DNA"/>
</dbReference>
<protein>
    <submittedName>
        <fullName evidence="3">S9 family peptidase</fullName>
    </submittedName>
</protein>
<feature type="domain" description="Dipeptidylpeptidase IV N-terminal" evidence="2">
    <location>
        <begin position="126"/>
        <end position="415"/>
    </location>
</feature>
<evidence type="ECO:0000313" key="4">
    <source>
        <dbReference type="Proteomes" id="UP000305654"/>
    </source>
</evidence>
<dbReference type="PANTHER" id="PTHR11731">
    <property type="entry name" value="PROTEASE FAMILY S9B,C DIPEPTIDYL-PEPTIDASE IV-RELATED"/>
    <property type="match status" value="1"/>
</dbReference>
<keyword evidence="4" id="KW-1185">Reference proteome</keyword>
<dbReference type="InterPro" id="IPR050278">
    <property type="entry name" value="Serine_Prot_S9B/DPPIV"/>
</dbReference>
<dbReference type="InterPro" id="IPR001375">
    <property type="entry name" value="Peptidase_S9_cat"/>
</dbReference>
<dbReference type="Gene3D" id="3.40.50.1820">
    <property type="entry name" value="alpha/beta hydrolase"/>
    <property type="match status" value="1"/>
</dbReference>
<dbReference type="GO" id="GO:0008236">
    <property type="term" value="F:serine-type peptidase activity"/>
    <property type="evidence" value="ECO:0007669"/>
    <property type="project" value="InterPro"/>
</dbReference>
<dbReference type="InterPro" id="IPR029058">
    <property type="entry name" value="AB_hydrolase_fold"/>
</dbReference>
<sequence length="707" mass="76187">MASDCFEPLARTRNYALGLPVHALPLPNGRHVLYLRSGPQDTRQHLYEYDVAQRGERELAAPQATPEHLSVEEKARRERARVTVSGITDFAVSDDGATILVGEGDKLSSVALPQGTVTPVAGTGWIAPRLSPDGRFVAVVRDHDLHVVTLAGGAEVQVTRGGSETLSHGLAEFAAAEELDRADGVWWSPDSQRLIFEEADTGAVEKHFIADPLHPSQPPVEFRYPRAGTTNARLRFGLVGRGGGAITWIALDRQAWPYVARVIWAKHAPPTLVVLNREQTREAVLAVDPATGETRTLLTETDPAWIDLAPMDGVAGRALPDWLPDGSGFLWAASRGTRWQLELRRADGTLDHAVTPAGFPFLSLDDVDAAHGSVVVTADPDRLSLGLFRVALAGGAPTPLAAEPGLHNPSFSPQRHDLFADSLNGADGHAGTMLRAADGSVIATLPSEAATPPKLPTVQYLQAGAQGLDASVLRPAGFVRGRKYPVVLSVYAGPTVKVVQRAPRLELENQCLADHGFIVVSVDGRGTPGRDHDFEHATRGDLIDLPLQDQVSGLQALGRRVPEMDMRRVGVEGWSFGGYFTAMATIRRPDIFAAGVAGAPVVDFADYDTAYTERYLGTPQDDPVGYSKSSVLTYAASLSRPLLIMHGLTDDNVYFENTMKLTQALIAAGKPYRLLLLPGTHLLPDPVLRARVNEARAAFLAERLRGR</sequence>